<protein>
    <submittedName>
        <fullName evidence="1">Uncharacterized protein</fullName>
    </submittedName>
</protein>
<name>A0ABS3SUV3_9FLAO</name>
<proteinExistence type="predicted"/>
<gene>
    <name evidence="1" type="ORF">J4051_14330</name>
</gene>
<comment type="caution">
    <text evidence="1">The sequence shown here is derived from an EMBL/GenBank/DDBJ whole genome shotgun (WGS) entry which is preliminary data.</text>
</comment>
<accession>A0ABS3SUV3</accession>
<reference evidence="1 2" key="1">
    <citation type="submission" date="2021-03" db="EMBL/GenBank/DDBJ databases">
        <title>Gelidibacter sp. nov., isolated from costal sediment.</title>
        <authorList>
            <person name="Lun K.-Y."/>
        </authorList>
    </citation>
    <scope>NUCLEOTIDE SEQUENCE [LARGE SCALE GENOMIC DNA]</scope>
    <source>
        <strain evidence="1 2">DF109</strain>
    </source>
</reference>
<evidence type="ECO:0000313" key="2">
    <source>
        <dbReference type="Proteomes" id="UP000681315"/>
    </source>
</evidence>
<sequence>MELVIVEVKFTPQYAEFKAWAKLIIPQKGPNGEPERELYFGAEGIKLSHDGALLGDMKLVLLGNHAIPINGDNWLLTLNGGIDLKTTGAFKDQSFVEFDCAGLKKIGLEGDLRISRNVLLPINSQGEYTCGDANDNEALKSKLDERVAEIENGEVFKKLDRLSTGNALNDDVLTLTSGWNDDVVELLFNDLLDAQIGTELANALVQGKDVKIQVEAIFSGTSKRPNSFKVKYIIDGQPFQENFIN</sequence>
<organism evidence="1 2">
    <name type="scientific">Gelidibacter pelagius</name>
    <dbReference type="NCBI Taxonomy" id="2819985"/>
    <lineage>
        <taxon>Bacteria</taxon>
        <taxon>Pseudomonadati</taxon>
        <taxon>Bacteroidota</taxon>
        <taxon>Flavobacteriia</taxon>
        <taxon>Flavobacteriales</taxon>
        <taxon>Flavobacteriaceae</taxon>
        <taxon>Gelidibacter</taxon>
    </lineage>
</organism>
<dbReference type="EMBL" id="JAGEVG010000017">
    <property type="protein sequence ID" value="MBO3099454.1"/>
    <property type="molecule type" value="Genomic_DNA"/>
</dbReference>
<dbReference type="Proteomes" id="UP000681315">
    <property type="component" value="Unassembled WGS sequence"/>
</dbReference>
<evidence type="ECO:0000313" key="1">
    <source>
        <dbReference type="EMBL" id="MBO3099454.1"/>
    </source>
</evidence>
<keyword evidence="2" id="KW-1185">Reference proteome</keyword>